<dbReference type="OrthoDB" id="1264317at2759"/>
<keyword evidence="1" id="KW-0732">Signal</keyword>
<keyword evidence="4" id="KW-1185">Reference proteome</keyword>
<dbReference type="Pfam" id="PF03478">
    <property type="entry name" value="Beta-prop_KIB1-4"/>
    <property type="match status" value="1"/>
</dbReference>
<protein>
    <recommendedName>
        <fullName evidence="2">KIB1-4 beta-propeller domain-containing protein</fullName>
    </recommendedName>
</protein>
<dbReference type="EMBL" id="CACSLK010027752">
    <property type="protein sequence ID" value="CAA0828700.1"/>
    <property type="molecule type" value="Genomic_DNA"/>
</dbReference>
<dbReference type="Proteomes" id="UP001153555">
    <property type="component" value="Unassembled WGS sequence"/>
</dbReference>
<feature type="signal peptide" evidence="1">
    <location>
        <begin position="1"/>
        <end position="24"/>
    </location>
</feature>
<organism evidence="3 4">
    <name type="scientific">Striga hermonthica</name>
    <name type="common">Purple witchweed</name>
    <name type="synonym">Buchnera hermonthica</name>
    <dbReference type="NCBI Taxonomy" id="68872"/>
    <lineage>
        <taxon>Eukaryota</taxon>
        <taxon>Viridiplantae</taxon>
        <taxon>Streptophyta</taxon>
        <taxon>Embryophyta</taxon>
        <taxon>Tracheophyta</taxon>
        <taxon>Spermatophyta</taxon>
        <taxon>Magnoliopsida</taxon>
        <taxon>eudicotyledons</taxon>
        <taxon>Gunneridae</taxon>
        <taxon>Pentapetalae</taxon>
        <taxon>asterids</taxon>
        <taxon>lamiids</taxon>
        <taxon>Lamiales</taxon>
        <taxon>Orobanchaceae</taxon>
        <taxon>Buchnereae</taxon>
        <taxon>Striga</taxon>
    </lineage>
</organism>
<evidence type="ECO:0000259" key="2">
    <source>
        <dbReference type="Pfam" id="PF03478"/>
    </source>
</evidence>
<sequence length="404" mass="44771">MFFSRLPSLSLVLSLSLNLHEIRTFNKPPPWLDLPLKKGLTVLKHLSGLGGPTKSWRNPAASSSSSAASAEPRAPDLIEINLPPPPVPCRKFRYDPDKLDAFGYFYTRTEDYQRSGGQGIYFKGYSHNYLIALDANLSACYIQNGLRGGLIFPPPWDSGVPFKSATLSSSSSASSFYSVETMVITGISTPAFGFYFYTCKSNLRENGWTYVNCTVVDPYSAAAGEYMEFTNAIGLEGKYYAISRQGSLAVIEDVSNTNTCDYHYQITAVGENRAVPSCQGTKHFREHLLEYGGEIYLVFLVSKKWVEVVDRVEVFRLDRSRLVWENVEKMLPEDGLFFVGPKVCMGIKSGLVGCKGNRVYFNHDGADTWHVLDMGSGKISQTSGPEVDLTEAHIPGIISTVLDY</sequence>
<gene>
    <name evidence="3" type="ORF">SHERM_24395</name>
</gene>
<feature type="domain" description="KIB1-4 beta-propeller" evidence="2">
    <location>
        <begin position="120"/>
        <end position="364"/>
    </location>
</feature>
<evidence type="ECO:0000256" key="1">
    <source>
        <dbReference type="SAM" id="SignalP"/>
    </source>
</evidence>
<reference evidence="3" key="1">
    <citation type="submission" date="2019-12" db="EMBL/GenBank/DDBJ databases">
        <authorList>
            <person name="Scholes J."/>
        </authorList>
    </citation>
    <scope>NUCLEOTIDE SEQUENCE</scope>
</reference>
<dbReference type="PANTHER" id="PTHR33127:SF69">
    <property type="entry name" value="OS09G0340800 PROTEIN"/>
    <property type="match status" value="1"/>
</dbReference>
<evidence type="ECO:0000313" key="3">
    <source>
        <dbReference type="EMBL" id="CAA0828700.1"/>
    </source>
</evidence>
<evidence type="ECO:0000313" key="4">
    <source>
        <dbReference type="Proteomes" id="UP001153555"/>
    </source>
</evidence>
<dbReference type="InterPro" id="IPR005174">
    <property type="entry name" value="KIB1-4_b-propeller"/>
</dbReference>
<dbReference type="AlphaFoldDB" id="A0A9N7NBS8"/>
<feature type="chain" id="PRO_5040270458" description="KIB1-4 beta-propeller domain-containing protein" evidence="1">
    <location>
        <begin position="25"/>
        <end position="404"/>
    </location>
</feature>
<comment type="caution">
    <text evidence="3">The sequence shown here is derived from an EMBL/GenBank/DDBJ whole genome shotgun (WGS) entry which is preliminary data.</text>
</comment>
<name>A0A9N7NBS8_STRHE</name>
<proteinExistence type="predicted"/>
<accession>A0A9N7NBS8</accession>
<dbReference type="PANTHER" id="PTHR33127">
    <property type="entry name" value="TRANSMEMBRANE PROTEIN"/>
    <property type="match status" value="1"/>
</dbReference>